<keyword evidence="1" id="KW-0175">Coiled coil</keyword>
<dbReference type="RefSeq" id="WP_346819754.1">
    <property type="nucleotide sequence ID" value="NZ_JBDKWZ010000002.1"/>
</dbReference>
<keyword evidence="3" id="KW-1185">Reference proteome</keyword>
<dbReference type="Proteomes" id="UP001403385">
    <property type="component" value="Unassembled WGS sequence"/>
</dbReference>
<sequence>MRESDLLSFKNLIEGKTGITWKRYWKQNAERLKEELTRLEFQKLKFKKLKRAAELLDENKMAYEWTDKANYHQAIALLADEVCDEYGYPLLEMQRSLYNGAVGNLMDHDIESGLTALQKYLDRFKQTLDDGASLPEYELLELQGYEMDAEMLMDQMYMEVGKQMLKMLVEKFEGIDDLIQPVVDQAKAKLQRHG</sequence>
<dbReference type="EMBL" id="JBDKWZ010000002">
    <property type="protein sequence ID" value="MEN7546966.1"/>
    <property type="molecule type" value="Genomic_DNA"/>
</dbReference>
<gene>
    <name evidence="2" type="ORF">AAG747_03555</name>
</gene>
<proteinExistence type="predicted"/>
<feature type="coiled-coil region" evidence="1">
    <location>
        <begin position="22"/>
        <end position="59"/>
    </location>
</feature>
<evidence type="ECO:0000313" key="3">
    <source>
        <dbReference type="Proteomes" id="UP001403385"/>
    </source>
</evidence>
<reference evidence="2 3" key="1">
    <citation type="submission" date="2024-04" db="EMBL/GenBank/DDBJ databases">
        <title>Novel genus in family Flammeovirgaceae.</title>
        <authorList>
            <person name="Nguyen T.H."/>
            <person name="Vuong T.Q."/>
            <person name="Le H."/>
            <person name="Kim S.-G."/>
        </authorList>
    </citation>
    <scope>NUCLEOTIDE SEQUENCE [LARGE SCALE GENOMIC DNA]</scope>
    <source>
        <strain evidence="2 3">JCM 23209</strain>
    </source>
</reference>
<comment type="caution">
    <text evidence="2">The sequence shown here is derived from an EMBL/GenBank/DDBJ whole genome shotgun (WGS) entry which is preliminary data.</text>
</comment>
<evidence type="ECO:0000256" key="1">
    <source>
        <dbReference type="SAM" id="Coils"/>
    </source>
</evidence>
<name>A0AAW9S897_9BACT</name>
<protein>
    <submittedName>
        <fullName evidence="2">Uncharacterized protein</fullName>
    </submittedName>
</protein>
<evidence type="ECO:0000313" key="2">
    <source>
        <dbReference type="EMBL" id="MEN7546966.1"/>
    </source>
</evidence>
<accession>A0AAW9S897</accession>
<organism evidence="2 3">
    <name type="scientific">Rapidithrix thailandica</name>
    <dbReference type="NCBI Taxonomy" id="413964"/>
    <lineage>
        <taxon>Bacteria</taxon>
        <taxon>Pseudomonadati</taxon>
        <taxon>Bacteroidota</taxon>
        <taxon>Cytophagia</taxon>
        <taxon>Cytophagales</taxon>
        <taxon>Flammeovirgaceae</taxon>
        <taxon>Rapidithrix</taxon>
    </lineage>
</organism>
<dbReference type="AlphaFoldDB" id="A0AAW9S897"/>